<accession>A0A2L0EWF9</accession>
<dbReference type="SUPFAM" id="SSF111369">
    <property type="entry name" value="HlyD-like secretion proteins"/>
    <property type="match status" value="1"/>
</dbReference>
<feature type="region of interest" description="Disordered" evidence="3">
    <location>
        <begin position="438"/>
        <end position="463"/>
    </location>
</feature>
<dbReference type="Pfam" id="PF25876">
    <property type="entry name" value="HH_MFP_RND"/>
    <property type="match status" value="1"/>
</dbReference>
<feature type="compositionally biased region" description="Basic and acidic residues" evidence="3">
    <location>
        <begin position="10"/>
        <end position="19"/>
    </location>
</feature>
<proteinExistence type="inferred from homology"/>
<dbReference type="InterPro" id="IPR058625">
    <property type="entry name" value="MdtA-like_BSH"/>
</dbReference>
<feature type="domain" description="Multidrug resistance protein MdtA-like barrel-sandwich hybrid" evidence="5">
    <location>
        <begin position="122"/>
        <end position="264"/>
    </location>
</feature>
<dbReference type="InterPro" id="IPR058624">
    <property type="entry name" value="MdtA-like_HH"/>
</dbReference>
<feature type="domain" description="Multidrug resistance protein MdtA-like beta-barrel" evidence="6">
    <location>
        <begin position="268"/>
        <end position="355"/>
    </location>
</feature>
<dbReference type="InterPro" id="IPR058626">
    <property type="entry name" value="MdtA-like_b-barrel"/>
</dbReference>
<evidence type="ECO:0000259" key="6">
    <source>
        <dbReference type="Pfam" id="PF25944"/>
    </source>
</evidence>
<dbReference type="InterPro" id="IPR058627">
    <property type="entry name" value="MdtA-like_C"/>
</dbReference>
<organism evidence="8 9">
    <name type="scientific">Sorangium cellulosum</name>
    <name type="common">Polyangium cellulosum</name>
    <dbReference type="NCBI Taxonomy" id="56"/>
    <lineage>
        <taxon>Bacteria</taxon>
        <taxon>Pseudomonadati</taxon>
        <taxon>Myxococcota</taxon>
        <taxon>Polyangia</taxon>
        <taxon>Polyangiales</taxon>
        <taxon>Polyangiaceae</taxon>
        <taxon>Sorangium</taxon>
    </lineage>
</organism>
<dbReference type="Gene3D" id="1.10.287.470">
    <property type="entry name" value="Helix hairpin bin"/>
    <property type="match status" value="1"/>
</dbReference>
<sequence length="463" mass="48061">MASGDLLGCTREHGQRGAERGISSQALGRSRRLKAPLACTTSRRNHGTTFSVGLPRSTLNRRMTDLRKLGGILPAALLLLGACRAAPDAPPPPPPEVSVIEVKREPVTLRDELPGRVAPLRLAQVRARVAGVVLKRSFAEGSEVNEGQTLFVIDPAPFKAAVDSALAALVKGQANLGLAEARAKRATALVREGLVSREAYDDAMAAQAVAHAEIAQARSALALARLNLGYATVTAPISGRIGGALVTEGALVGQAEATPLAVIQQIDTVYIDIKQPASQLTRLRRAALDGAPEGEAGEHAAILVLDDGVEYREKGELLFSDISVDPGTGEVTLRARFPNPSRLLLPGMFVRVKLAKHVDQAGLTVPQQAVGRDGGGNATVVVVQPDGKTAVRYIQTGGVDRDRYIVTAGLNAGDKVVVEGHQKAAPGAEVRAVPFTPAPATSAVAPGPGASAITPAPTSSAAR</sequence>
<feature type="domain" description="Multidrug resistance protein MdtA-like alpha-helical hairpin" evidence="4">
    <location>
        <begin position="163"/>
        <end position="231"/>
    </location>
</feature>
<dbReference type="Gene3D" id="2.40.30.170">
    <property type="match status" value="1"/>
</dbReference>
<comment type="similarity">
    <text evidence="2">Belongs to the membrane fusion protein (MFP) (TC 8.A.1) family.</text>
</comment>
<dbReference type="FunFam" id="2.40.420.20:FF:000001">
    <property type="entry name" value="Efflux RND transporter periplasmic adaptor subunit"/>
    <property type="match status" value="1"/>
</dbReference>
<evidence type="ECO:0000256" key="1">
    <source>
        <dbReference type="ARBA" id="ARBA00004196"/>
    </source>
</evidence>
<evidence type="ECO:0000256" key="3">
    <source>
        <dbReference type="SAM" id="MobiDB-lite"/>
    </source>
</evidence>
<feature type="domain" description="Multidrug resistance protein MdtA-like C-terminal permuted SH3" evidence="7">
    <location>
        <begin position="363"/>
        <end position="423"/>
    </location>
</feature>
<dbReference type="Pfam" id="PF25917">
    <property type="entry name" value="BSH_RND"/>
    <property type="match status" value="1"/>
</dbReference>
<dbReference type="Gene3D" id="2.40.420.20">
    <property type="match status" value="1"/>
</dbReference>
<evidence type="ECO:0000313" key="9">
    <source>
        <dbReference type="Proteomes" id="UP000238348"/>
    </source>
</evidence>
<dbReference type="GO" id="GO:0005886">
    <property type="term" value="C:plasma membrane"/>
    <property type="evidence" value="ECO:0007669"/>
    <property type="project" value="TreeGrafter"/>
</dbReference>
<dbReference type="GO" id="GO:0022857">
    <property type="term" value="F:transmembrane transporter activity"/>
    <property type="evidence" value="ECO:0007669"/>
    <property type="project" value="InterPro"/>
</dbReference>
<feature type="region of interest" description="Disordered" evidence="3">
    <location>
        <begin position="1"/>
        <end position="22"/>
    </location>
</feature>
<evidence type="ECO:0000259" key="4">
    <source>
        <dbReference type="Pfam" id="PF25876"/>
    </source>
</evidence>
<dbReference type="AlphaFoldDB" id="A0A2L0EWF9"/>
<comment type="subcellular location">
    <subcellularLocation>
        <location evidence="1">Cell envelope</location>
    </subcellularLocation>
</comment>
<dbReference type="Pfam" id="PF25967">
    <property type="entry name" value="RND-MFP_C"/>
    <property type="match status" value="1"/>
</dbReference>
<dbReference type="Pfam" id="PF25944">
    <property type="entry name" value="Beta-barrel_RND"/>
    <property type="match status" value="1"/>
</dbReference>
<dbReference type="Proteomes" id="UP000238348">
    <property type="component" value="Chromosome"/>
</dbReference>
<reference evidence="8 9" key="1">
    <citation type="submission" date="2015-09" db="EMBL/GenBank/DDBJ databases">
        <title>Sorangium comparison.</title>
        <authorList>
            <person name="Zaburannyi N."/>
            <person name="Bunk B."/>
            <person name="Overmann J."/>
            <person name="Mueller R."/>
        </authorList>
    </citation>
    <scope>NUCLEOTIDE SEQUENCE [LARGE SCALE GENOMIC DNA]</scope>
    <source>
        <strain evidence="8 9">So ce26</strain>
    </source>
</reference>
<evidence type="ECO:0000259" key="5">
    <source>
        <dbReference type="Pfam" id="PF25917"/>
    </source>
</evidence>
<evidence type="ECO:0000313" key="8">
    <source>
        <dbReference type="EMBL" id="AUX43605.1"/>
    </source>
</evidence>
<dbReference type="Gene3D" id="2.40.50.100">
    <property type="match status" value="1"/>
</dbReference>
<protein>
    <submittedName>
        <fullName evidence="8">Hemolysin D</fullName>
    </submittedName>
</protein>
<dbReference type="PANTHER" id="PTHR30158">
    <property type="entry name" value="ACRA/E-RELATED COMPONENT OF DRUG EFFLUX TRANSPORTER"/>
    <property type="match status" value="1"/>
</dbReference>
<dbReference type="InterPro" id="IPR006143">
    <property type="entry name" value="RND_pump_MFP"/>
</dbReference>
<evidence type="ECO:0000259" key="7">
    <source>
        <dbReference type="Pfam" id="PF25967"/>
    </source>
</evidence>
<dbReference type="EMBL" id="CP012673">
    <property type="protein sequence ID" value="AUX43605.1"/>
    <property type="molecule type" value="Genomic_DNA"/>
</dbReference>
<gene>
    <name evidence="8" type="ORF">SOCE26_050550</name>
</gene>
<evidence type="ECO:0000256" key="2">
    <source>
        <dbReference type="ARBA" id="ARBA00009477"/>
    </source>
</evidence>
<dbReference type="PANTHER" id="PTHR30158:SF3">
    <property type="entry name" value="MULTIDRUG EFFLUX PUMP SUBUNIT ACRA-RELATED"/>
    <property type="match status" value="1"/>
</dbReference>
<dbReference type="NCBIfam" id="TIGR01730">
    <property type="entry name" value="RND_mfp"/>
    <property type="match status" value="1"/>
</dbReference>
<name>A0A2L0EWF9_SORCE</name>
<dbReference type="GO" id="GO:0030313">
    <property type="term" value="C:cell envelope"/>
    <property type="evidence" value="ECO:0007669"/>
    <property type="project" value="UniProtKB-SubCell"/>
</dbReference>
<feature type="compositionally biased region" description="Low complexity" evidence="3">
    <location>
        <begin position="445"/>
        <end position="463"/>
    </location>
</feature>
<dbReference type="GO" id="GO:0046677">
    <property type="term" value="P:response to antibiotic"/>
    <property type="evidence" value="ECO:0007669"/>
    <property type="project" value="TreeGrafter"/>
</dbReference>